<evidence type="ECO:0000256" key="1">
    <source>
        <dbReference type="ARBA" id="ARBA00004123"/>
    </source>
</evidence>
<evidence type="ECO:0000313" key="11">
    <source>
        <dbReference type="Proteomes" id="UP000019132"/>
    </source>
</evidence>
<dbReference type="VEuPathDB" id="FungiDB:PYU1_G006695"/>
<organism evidence="10 11">
    <name type="scientific">Globisporangium ultimum (strain ATCC 200006 / CBS 805.95 / DAOM BR144)</name>
    <name type="common">Pythium ultimum</name>
    <dbReference type="NCBI Taxonomy" id="431595"/>
    <lineage>
        <taxon>Eukaryota</taxon>
        <taxon>Sar</taxon>
        <taxon>Stramenopiles</taxon>
        <taxon>Oomycota</taxon>
        <taxon>Peronosporomycetes</taxon>
        <taxon>Pythiales</taxon>
        <taxon>Pythiaceae</taxon>
        <taxon>Globisporangium</taxon>
    </lineage>
</organism>
<dbReference type="EnsemblProtists" id="PYU1_T006707">
    <property type="protein sequence ID" value="PYU1_T006707"/>
    <property type="gene ID" value="PYU1_G006695"/>
</dbReference>
<dbReference type="GO" id="GO:0000981">
    <property type="term" value="F:DNA-binding transcription factor activity, RNA polymerase II-specific"/>
    <property type="evidence" value="ECO:0007669"/>
    <property type="project" value="TreeGrafter"/>
</dbReference>
<dbReference type="PANTHER" id="PTHR23235:SF120">
    <property type="entry name" value="KRUPPEL-LIKE FACTOR 15"/>
    <property type="match status" value="1"/>
</dbReference>
<dbReference type="OMA" id="ESHEFRM"/>
<dbReference type="Gene3D" id="3.30.160.60">
    <property type="entry name" value="Classic Zinc Finger"/>
    <property type="match status" value="3"/>
</dbReference>
<keyword evidence="6" id="KW-0539">Nucleus</keyword>
<evidence type="ECO:0000256" key="7">
    <source>
        <dbReference type="PROSITE-ProRule" id="PRU00042"/>
    </source>
</evidence>
<dbReference type="HOGENOM" id="CLU_1543131_0_0_1"/>
<dbReference type="EMBL" id="GL376635">
    <property type="status" value="NOT_ANNOTATED_CDS"/>
    <property type="molecule type" value="Genomic_DNA"/>
</dbReference>
<dbReference type="PROSITE" id="PS50157">
    <property type="entry name" value="ZINC_FINGER_C2H2_2"/>
    <property type="match status" value="3"/>
</dbReference>
<dbReference type="FunFam" id="3.30.160.60:FF:001498">
    <property type="entry name" value="Zinc finger protein 404"/>
    <property type="match status" value="1"/>
</dbReference>
<reference evidence="11" key="2">
    <citation type="submission" date="2010-04" db="EMBL/GenBank/DDBJ databases">
        <authorList>
            <person name="Buell R."/>
            <person name="Hamilton J."/>
            <person name="Hostetler J."/>
        </authorList>
    </citation>
    <scope>NUCLEOTIDE SEQUENCE [LARGE SCALE GENOMIC DNA]</scope>
    <source>
        <strain evidence="11">DAOM:BR144</strain>
    </source>
</reference>
<dbReference type="AlphaFoldDB" id="K3WP15"/>
<evidence type="ECO:0000256" key="8">
    <source>
        <dbReference type="SAM" id="MobiDB-lite"/>
    </source>
</evidence>
<dbReference type="FunFam" id="3.30.160.60:FF:000125">
    <property type="entry name" value="Putative zinc finger protein 143"/>
    <property type="match status" value="1"/>
</dbReference>
<feature type="domain" description="C2H2-type" evidence="9">
    <location>
        <begin position="110"/>
        <end position="137"/>
    </location>
</feature>
<dbReference type="eggNOG" id="KOG1721">
    <property type="taxonomic scope" value="Eukaryota"/>
</dbReference>
<dbReference type="InterPro" id="IPR013087">
    <property type="entry name" value="Znf_C2H2_type"/>
</dbReference>
<evidence type="ECO:0000256" key="3">
    <source>
        <dbReference type="ARBA" id="ARBA00022737"/>
    </source>
</evidence>
<evidence type="ECO:0000313" key="10">
    <source>
        <dbReference type="EnsemblProtists" id="PYU1_T006707"/>
    </source>
</evidence>
<dbReference type="FunFam" id="3.30.160.60:FF:000690">
    <property type="entry name" value="Zinc finger protein 354C"/>
    <property type="match status" value="1"/>
</dbReference>
<keyword evidence="5" id="KW-0862">Zinc</keyword>
<keyword evidence="11" id="KW-1185">Reference proteome</keyword>
<evidence type="ECO:0000256" key="6">
    <source>
        <dbReference type="ARBA" id="ARBA00023242"/>
    </source>
</evidence>
<protein>
    <recommendedName>
        <fullName evidence="9">C2H2-type domain-containing protein</fullName>
    </recommendedName>
</protein>
<dbReference type="SUPFAM" id="SSF57667">
    <property type="entry name" value="beta-beta-alpha zinc fingers"/>
    <property type="match status" value="2"/>
</dbReference>
<dbReference type="PANTHER" id="PTHR23235">
    <property type="entry name" value="KRUEPPEL-LIKE TRANSCRIPTION FACTOR"/>
    <property type="match status" value="1"/>
</dbReference>
<dbReference type="InterPro" id="IPR036236">
    <property type="entry name" value="Znf_C2H2_sf"/>
</dbReference>
<dbReference type="GO" id="GO:0000978">
    <property type="term" value="F:RNA polymerase II cis-regulatory region sequence-specific DNA binding"/>
    <property type="evidence" value="ECO:0007669"/>
    <property type="project" value="TreeGrafter"/>
</dbReference>
<proteinExistence type="predicted"/>
<dbReference type="Proteomes" id="UP000019132">
    <property type="component" value="Unassembled WGS sequence"/>
</dbReference>
<keyword evidence="3" id="KW-0677">Repeat</keyword>
<dbReference type="STRING" id="431595.K3WP15"/>
<name>K3WP15_GLOUD</name>
<keyword evidence="2" id="KW-0479">Metal-binding</keyword>
<evidence type="ECO:0000259" key="9">
    <source>
        <dbReference type="PROSITE" id="PS50157"/>
    </source>
</evidence>
<dbReference type="PROSITE" id="PS00028">
    <property type="entry name" value="ZINC_FINGER_C2H2_1"/>
    <property type="match status" value="3"/>
</dbReference>
<accession>K3WP15</accession>
<dbReference type="SMART" id="SM00355">
    <property type="entry name" value="ZnF_C2H2"/>
    <property type="match status" value="3"/>
</dbReference>
<dbReference type="GO" id="GO:0005634">
    <property type="term" value="C:nucleus"/>
    <property type="evidence" value="ECO:0007669"/>
    <property type="project" value="UniProtKB-SubCell"/>
</dbReference>
<evidence type="ECO:0000256" key="2">
    <source>
        <dbReference type="ARBA" id="ARBA00022723"/>
    </source>
</evidence>
<feature type="domain" description="C2H2-type" evidence="9">
    <location>
        <begin position="138"/>
        <end position="167"/>
    </location>
</feature>
<feature type="region of interest" description="Disordered" evidence="8">
    <location>
        <begin position="1"/>
        <end position="78"/>
    </location>
</feature>
<feature type="compositionally biased region" description="Basic and acidic residues" evidence="8">
    <location>
        <begin position="55"/>
        <end position="70"/>
    </location>
</feature>
<feature type="domain" description="C2H2-type" evidence="9">
    <location>
        <begin position="80"/>
        <end position="109"/>
    </location>
</feature>
<dbReference type="Pfam" id="PF00096">
    <property type="entry name" value="zf-C2H2"/>
    <property type="match status" value="3"/>
</dbReference>
<evidence type="ECO:0000256" key="5">
    <source>
        <dbReference type="ARBA" id="ARBA00022833"/>
    </source>
</evidence>
<evidence type="ECO:0000256" key="4">
    <source>
        <dbReference type="ARBA" id="ARBA00022771"/>
    </source>
</evidence>
<dbReference type="GO" id="GO:0008270">
    <property type="term" value="F:zinc ion binding"/>
    <property type="evidence" value="ECO:0007669"/>
    <property type="project" value="UniProtKB-KW"/>
</dbReference>
<reference evidence="10" key="3">
    <citation type="submission" date="2015-02" db="UniProtKB">
        <authorList>
            <consortium name="EnsemblProtists"/>
        </authorList>
    </citation>
    <scope>IDENTIFICATION</scope>
    <source>
        <strain evidence="10">DAOM BR144</strain>
    </source>
</reference>
<comment type="subcellular location">
    <subcellularLocation>
        <location evidence="1">Nucleus</location>
    </subcellularLocation>
</comment>
<reference evidence="11" key="1">
    <citation type="journal article" date="2010" name="Genome Biol.">
        <title>Genome sequence of the necrotrophic plant pathogen Pythium ultimum reveals original pathogenicity mechanisms and effector repertoire.</title>
        <authorList>
            <person name="Levesque C.A."/>
            <person name="Brouwer H."/>
            <person name="Cano L."/>
            <person name="Hamilton J.P."/>
            <person name="Holt C."/>
            <person name="Huitema E."/>
            <person name="Raffaele S."/>
            <person name="Robideau G.P."/>
            <person name="Thines M."/>
            <person name="Win J."/>
            <person name="Zerillo M.M."/>
            <person name="Beakes G.W."/>
            <person name="Boore J.L."/>
            <person name="Busam D."/>
            <person name="Dumas B."/>
            <person name="Ferriera S."/>
            <person name="Fuerstenberg S.I."/>
            <person name="Gachon C.M."/>
            <person name="Gaulin E."/>
            <person name="Govers F."/>
            <person name="Grenville-Briggs L."/>
            <person name="Horner N."/>
            <person name="Hostetler J."/>
            <person name="Jiang R.H."/>
            <person name="Johnson J."/>
            <person name="Krajaejun T."/>
            <person name="Lin H."/>
            <person name="Meijer H.J."/>
            <person name="Moore B."/>
            <person name="Morris P."/>
            <person name="Phuntmart V."/>
            <person name="Puiu D."/>
            <person name="Shetty J."/>
            <person name="Stajich J.E."/>
            <person name="Tripathy S."/>
            <person name="Wawra S."/>
            <person name="van West P."/>
            <person name="Whitty B.R."/>
            <person name="Coutinho P.M."/>
            <person name="Henrissat B."/>
            <person name="Martin F."/>
            <person name="Thomas P.D."/>
            <person name="Tyler B.M."/>
            <person name="De Vries R.P."/>
            <person name="Kamoun S."/>
            <person name="Yandell M."/>
            <person name="Tisserat N."/>
            <person name="Buell C.R."/>
        </authorList>
    </citation>
    <scope>NUCLEOTIDE SEQUENCE</scope>
    <source>
        <strain evidence="11">DAOM:BR144</strain>
    </source>
</reference>
<sequence>MSPLSEAPSSIGFAEILNSPDPSPMGMIQLPVQLGLEWSKSEDNETIAQTSNKSPKRERETTDSSQHEDSSDSSSTKKVFKCTFPGCGKEFHLKGNLKRHLNIHNGDKKFKCKFCGKDFLRKADMEVHHRVHTGEKPYQCKFADCDKSFARRSDLLSHERTHSINRFLRHVKKL</sequence>
<dbReference type="InParanoid" id="K3WP15"/>
<keyword evidence="4 7" id="KW-0863">Zinc-finger</keyword>